<dbReference type="EMBL" id="RAWG01000141">
    <property type="protein sequence ID" value="RKH40117.1"/>
    <property type="molecule type" value="Genomic_DNA"/>
</dbReference>
<gene>
    <name evidence="1" type="ORF">D7X12_21695</name>
</gene>
<organism evidence="1 2">
    <name type="scientific">Corallococcus sicarius</name>
    <dbReference type="NCBI Taxonomy" id="2316726"/>
    <lineage>
        <taxon>Bacteria</taxon>
        <taxon>Pseudomonadati</taxon>
        <taxon>Myxococcota</taxon>
        <taxon>Myxococcia</taxon>
        <taxon>Myxococcales</taxon>
        <taxon>Cystobacterineae</taxon>
        <taxon>Myxococcaceae</taxon>
        <taxon>Corallococcus</taxon>
    </lineage>
</organism>
<evidence type="ECO:0000313" key="1">
    <source>
        <dbReference type="EMBL" id="RKH40117.1"/>
    </source>
</evidence>
<proteinExistence type="predicted"/>
<dbReference type="RefSeq" id="WP_120627185.1">
    <property type="nucleotide sequence ID" value="NZ_RAWG01000141.1"/>
</dbReference>
<dbReference type="Proteomes" id="UP000273405">
    <property type="component" value="Unassembled WGS sequence"/>
</dbReference>
<evidence type="ECO:0000313" key="2">
    <source>
        <dbReference type="Proteomes" id="UP000273405"/>
    </source>
</evidence>
<keyword evidence="2" id="KW-1185">Reference proteome</keyword>
<accession>A0A3A8N6R5</accession>
<protein>
    <submittedName>
        <fullName evidence="1">Uncharacterized protein</fullName>
    </submittedName>
</protein>
<name>A0A3A8N6R5_9BACT</name>
<dbReference type="AlphaFoldDB" id="A0A3A8N6R5"/>
<reference evidence="2" key="1">
    <citation type="submission" date="2018-09" db="EMBL/GenBank/DDBJ databases">
        <authorList>
            <person name="Livingstone P.G."/>
            <person name="Whitworth D.E."/>
        </authorList>
    </citation>
    <scope>NUCLEOTIDE SEQUENCE [LARGE SCALE GENOMIC DNA]</scope>
    <source>
        <strain evidence="2">CA040B</strain>
    </source>
</reference>
<sequence>MLTVLLWTTVAVAQEVYSPEMLARLYSETPETFDSHFSKGPVTVYGELHSKIEDREGHPIWHLTLTMKAREKWRSQPYLACKLSRDDAEAKALNPGLGTRLAFSGVPRNVKAQQLGHLIQVTDCRLLDAKQAAAAHLKVGGPPPRQGVAVGIRYEDGSLATLWTDDSGALVNLGPGVAVRRQGEQQEWWLFDTVRAGSGPRAVVVMGSSERGPGAKCKAPLRLPGDTAPGEMKLTFVDDRLYSVERAPPGKGGTKALPRFATWWMGGSAPLAVDDLYEIGPDLSRLIDQRNAWLEASGEAGTHRKNGEREDWGIARINGQWKTRLPLPPVDPKGTWGGEVAVVDALLNPGDDAGKPYGPSREPRPFEKGLSVASIERLHNLVDLYRLKDGTLLAYHVTFAAQPHPPGQQLREPPFTLVSTEEVIDFSHGVTEHREALEQTLASNPCRPRGKGPKK</sequence>
<comment type="caution">
    <text evidence="1">The sequence shown here is derived from an EMBL/GenBank/DDBJ whole genome shotgun (WGS) entry which is preliminary data.</text>
</comment>